<sequence length="479" mass="53540">MQFVLLLLCLPFVAGVKAVKKDDVFEATRSHLTSEQQLQFDKNVKKLERIRLLQRKIFEKKQNNASSEIILKSPTVESEEITADPMLNPYMFQGDMFLTDNQMDTVINDIQNELDNNTEVGAISERTKRSIVNPMFYKWQFPIKYFLGPTLNPVDQKLIENALTEFKANTCIKFAKQTAPIQGGPGINVMKENGCWSYIGQIYSNRPQDLSIGEGCQHIGIVQHEFSHALGLQHEQSRPDRDDHVVLYPANMIPGAEDQFVKSSITNVNDYGIKFDMGSGMLYKSKAFSKNGQNTIAPKQTIYSEGMGQHSRLSFTDYKMINLHYCSHVCVTKIYCWNGGIQNPNNCNQCICPNGFGGTTCSEVKRTGANCGTVELKATTAVQTLTKTGALNCFFTIRTDANYKIRIIVMSVAVSNVAPCVVGRGLEVKFQNDMAYSGPVFCGTSTAVRTLTSFRNLAMVHFPGLAATHSFKLTYQRIV</sequence>
<dbReference type="WBParaSite" id="RSKR_0000734700.1">
    <property type="protein sequence ID" value="RSKR_0000734700.1"/>
    <property type="gene ID" value="RSKR_0000734700"/>
</dbReference>
<name>A0AC35U450_9BILA</name>
<proteinExistence type="predicted"/>
<organism evidence="1 2">
    <name type="scientific">Rhabditophanes sp. KR3021</name>
    <dbReference type="NCBI Taxonomy" id="114890"/>
    <lineage>
        <taxon>Eukaryota</taxon>
        <taxon>Metazoa</taxon>
        <taxon>Ecdysozoa</taxon>
        <taxon>Nematoda</taxon>
        <taxon>Chromadorea</taxon>
        <taxon>Rhabditida</taxon>
        <taxon>Tylenchina</taxon>
        <taxon>Panagrolaimomorpha</taxon>
        <taxon>Strongyloidoidea</taxon>
        <taxon>Alloionematidae</taxon>
        <taxon>Rhabditophanes</taxon>
    </lineage>
</organism>
<evidence type="ECO:0000313" key="2">
    <source>
        <dbReference type="WBParaSite" id="RSKR_0000734700.1"/>
    </source>
</evidence>
<reference evidence="2" key="1">
    <citation type="submission" date="2016-11" db="UniProtKB">
        <authorList>
            <consortium name="WormBaseParasite"/>
        </authorList>
    </citation>
    <scope>IDENTIFICATION</scope>
    <source>
        <strain evidence="2">KR3021</strain>
    </source>
</reference>
<accession>A0AC35U450</accession>
<dbReference type="Proteomes" id="UP000095286">
    <property type="component" value="Unplaced"/>
</dbReference>
<protein>
    <submittedName>
        <fullName evidence="2">Zinc metalloproteinase</fullName>
    </submittedName>
</protein>
<evidence type="ECO:0000313" key="1">
    <source>
        <dbReference type="Proteomes" id="UP000095286"/>
    </source>
</evidence>